<accession>A0ACC2TC19</accession>
<organism evidence="1 2">
    <name type="scientific">Entomophthora muscae</name>
    <dbReference type="NCBI Taxonomy" id="34485"/>
    <lineage>
        <taxon>Eukaryota</taxon>
        <taxon>Fungi</taxon>
        <taxon>Fungi incertae sedis</taxon>
        <taxon>Zoopagomycota</taxon>
        <taxon>Entomophthoromycotina</taxon>
        <taxon>Entomophthoromycetes</taxon>
        <taxon>Entomophthorales</taxon>
        <taxon>Entomophthoraceae</taxon>
        <taxon>Entomophthora</taxon>
    </lineage>
</organism>
<reference evidence="1" key="1">
    <citation type="submission" date="2022-04" db="EMBL/GenBank/DDBJ databases">
        <title>Genome of the entomopathogenic fungus Entomophthora muscae.</title>
        <authorList>
            <person name="Elya C."/>
            <person name="Lovett B.R."/>
            <person name="Lee E."/>
            <person name="Macias A.M."/>
            <person name="Hajek A.E."/>
            <person name="De Bivort B.L."/>
            <person name="Kasson M.T."/>
            <person name="De Fine Licht H.H."/>
            <person name="Stajich J.E."/>
        </authorList>
    </citation>
    <scope>NUCLEOTIDE SEQUENCE</scope>
    <source>
        <strain evidence="1">Berkeley</strain>
    </source>
</reference>
<name>A0ACC2TC19_9FUNG</name>
<protein>
    <submittedName>
        <fullName evidence="1">CCR4-NOT regulatory complex component</fullName>
    </submittedName>
</protein>
<keyword evidence="2" id="KW-1185">Reference proteome</keyword>
<comment type="caution">
    <text evidence="1">The sequence shown here is derived from an EMBL/GenBank/DDBJ whole genome shotgun (WGS) entry which is preliminary data.</text>
</comment>
<dbReference type="Proteomes" id="UP001165960">
    <property type="component" value="Unassembled WGS sequence"/>
</dbReference>
<gene>
    <name evidence="1" type="primary">CAF16_1</name>
    <name evidence="1" type="ORF">DSO57_1029815</name>
</gene>
<evidence type="ECO:0000313" key="1">
    <source>
        <dbReference type="EMBL" id="KAJ9072205.1"/>
    </source>
</evidence>
<sequence length="335" mass="37309">MPRIDTSNDSYKSLPTTHEDLRPDHYAIQVMKLDFDFGGPKILSDVSINVPKGARCLLVGANGAGKSTLLRVLAGKRMIKGDAFVLGKRAFLDRPGGVTYLGTEWVANSATKLDIQVGHLIESVGGSRCSERRDELLRILDVDPNWHMHAVSDGERRRVQMILGLMQEWQILLLDEVTVDLDVLVRASLFKFLQRETDERGATIVYATHIFDGLGGWPTHLAHLHRGTILSVNQILPTPDPKPVDILQARLAEFPELLDAIKHTQSQVASGEVSDSPLLKVVEKWLQRDFLARLQAGDTRAHLGPGEGASAAPTLWDSLSEDVDRYGDKYYNYWK</sequence>
<evidence type="ECO:0000313" key="2">
    <source>
        <dbReference type="Proteomes" id="UP001165960"/>
    </source>
</evidence>
<dbReference type="EMBL" id="QTSX02003040">
    <property type="protein sequence ID" value="KAJ9072205.1"/>
    <property type="molecule type" value="Genomic_DNA"/>
</dbReference>
<proteinExistence type="predicted"/>